<dbReference type="OrthoDB" id="9787936at2"/>
<accession>A0A6N8HWS0</accession>
<accession>A0A7G8T988</accession>
<keyword evidence="5" id="KW-0598">Phosphotransferase system</keyword>
<dbReference type="RefSeq" id="WP_066642109.1">
    <property type="nucleotide sequence ID" value="NZ_CP060286.1"/>
</dbReference>
<feature type="transmembrane region" description="Helical" evidence="9">
    <location>
        <begin position="90"/>
        <end position="113"/>
    </location>
</feature>
<dbReference type="PIRSF" id="PIRSF006304">
    <property type="entry name" value="GatC"/>
    <property type="match status" value="1"/>
</dbReference>
<name>A0A6N8HWS0_9FIRM</name>
<dbReference type="InterPro" id="IPR004703">
    <property type="entry name" value="PTS_sugar-sp_permease"/>
</dbReference>
<keyword evidence="7 9" id="KW-1133">Transmembrane helix</keyword>
<organism evidence="10 12">
    <name type="scientific">Caproicibacter fermentans</name>
    <dbReference type="NCBI Taxonomy" id="2576756"/>
    <lineage>
        <taxon>Bacteria</taxon>
        <taxon>Bacillati</taxon>
        <taxon>Bacillota</taxon>
        <taxon>Clostridia</taxon>
        <taxon>Eubacteriales</taxon>
        <taxon>Acutalibacteraceae</taxon>
        <taxon>Caproicibacter</taxon>
    </lineage>
</organism>
<dbReference type="PANTHER" id="PTHR37324">
    <property type="entry name" value="PTS SYSTEM GALACTITOL-SPECIFIC EIIC COMPONENT"/>
    <property type="match status" value="1"/>
</dbReference>
<feature type="transmembrane region" description="Helical" evidence="9">
    <location>
        <begin position="133"/>
        <end position="155"/>
    </location>
</feature>
<evidence type="ECO:0000313" key="10">
    <source>
        <dbReference type="EMBL" id="MVB10108.1"/>
    </source>
</evidence>
<keyword evidence="3" id="KW-1003">Cell membrane</keyword>
<keyword evidence="8 9" id="KW-0472">Membrane</keyword>
<dbReference type="GO" id="GO:0009401">
    <property type="term" value="P:phosphoenolpyruvate-dependent sugar phosphotransferase system"/>
    <property type="evidence" value="ECO:0007669"/>
    <property type="project" value="UniProtKB-KW"/>
</dbReference>
<feature type="transmembrane region" description="Helical" evidence="9">
    <location>
        <begin position="12"/>
        <end position="30"/>
    </location>
</feature>
<feature type="transmembrane region" description="Helical" evidence="9">
    <location>
        <begin position="311"/>
        <end position="330"/>
    </location>
</feature>
<gene>
    <name evidence="10" type="primary">gatC_1</name>
    <name evidence="10" type="ORF">CAFE_07820</name>
    <name evidence="11" type="ORF">HCR03_16060</name>
</gene>
<reference evidence="10 12" key="1">
    <citation type="submission" date="2019-09" db="EMBL/GenBank/DDBJ databases">
        <title>Genome sequence of Clostridium sp. EA1.</title>
        <authorList>
            <person name="Poehlein A."/>
            <person name="Bengelsdorf F.R."/>
            <person name="Daniel R."/>
        </authorList>
    </citation>
    <scope>NUCLEOTIDE SEQUENCE [LARGE SCALE GENOMIC DNA]</scope>
    <source>
        <strain evidence="10 12">EA1</strain>
    </source>
</reference>
<dbReference type="AlphaFoldDB" id="A0A6N8HWS0"/>
<keyword evidence="6 9" id="KW-0812">Transmembrane</keyword>
<evidence type="ECO:0000256" key="1">
    <source>
        <dbReference type="ARBA" id="ARBA00004651"/>
    </source>
</evidence>
<feature type="transmembrane region" description="Helical" evidence="9">
    <location>
        <begin position="175"/>
        <end position="200"/>
    </location>
</feature>
<protein>
    <submittedName>
        <fullName evidence="11">PTS galactitol transporter subunit IIC</fullName>
    </submittedName>
    <submittedName>
        <fullName evidence="10">PTS system galactitol-specific EIIC component</fullName>
    </submittedName>
</protein>
<dbReference type="EMBL" id="CP060286">
    <property type="protein sequence ID" value="QNK40179.1"/>
    <property type="molecule type" value="Genomic_DNA"/>
</dbReference>
<dbReference type="Proteomes" id="UP000515909">
    <property type="component" value="Chromosome"/>
</dbReference>
<evidence type="ECO:0000313" key="11">
    <source>
        <dbReference type="EMBL" id="QNK40179.1"/>
    </source>
</evidence>
<evidence type="ECO:0000256" key="4">
    <source>
        <dbReference type="ARBA" id="ARBA00022597"/>
    </source>
</evidence>
<proteinExistence type="predicted"/>
<reference evidence="11 13" key="2">
    <citation type="submission" date="2020-08" db="EMBL/GenBank/DDBJ databases">
        <title>The isolate Caproiciproducens sp. 7D4C2 produces n-caproate at mildly acidic conditions from hexoses: genome and rBOX comparison with related strains and chain-elongating bacteria.</title>
        <authorList>
            <person name="Esquivel-Elizondo S."/>
            <person name="Bagci C."/>
            <person name="Temovska M."/>
            <person name="Jeon B.S."/>
            <person name="Bessarab I."/>
            <person name="Williams R.B.H."/>
            <person name="Huson D.H."/>
            <person name="Angenent L.T."/>
        </authorList>
    </citation>
    <scope>NUCLEOTIDE SEQUENCE [LARGE SCALE GENOMIC DNA]</scope>
    <source>
        <strain evidence="11 13">7D4C2</strain>
    </source>
</reference>
<evidence type="ECO:0000256" key="7">
    <source>
        <dbReference type="ARBA" id="ARBA00022989"/>
    </source>
</evidence>
<comment type="subcellular location">
    <subcellularLocation>
        <location evidence="1">Cell membrane</location>
        <topology evidence="1">Multi-pass membrane protein</topology>
    </subcellularLocation>
</comment>
<dbReference type="PANTHER" id="PTHR37324:SF2">
    <property type="entry name" value="PTS SYSTEM GALACTITOL-SPECIFIC EIIC COMPONENT"/>
    <property type="match status" value="1"/>
</dbReference>
<feature type="transmembrane region" description="Helical" evidence="9">
    <location>
        <begin position="366"/>
        <end position="388"/>
    </location>
</feature>
<evidence type="ECO:0000313" key="13">
    <source>
        <dbReference type="Proteomes" id="UP000515909"/>
    </source>
</evidence>
<feature type="transmembrane region" description="Helical" evidence="9">
    <location>
        <begin position="248"/>
        <end position="268"/>
    </location>
</feature>
<dbReference type="EMBL" id="VWXL01000019">
    <property type="protein sequence ID" value="MVB10108.1"/>
    <property type="molecule type" value="Genomic_DNA"/>
</dbReference>
<feature type="transmembrane region" description="Helical" evidence="9">
    <location>
        <begin position="427"/>
        <end position="443"/>
    </location>
</feature>
<feature type="transmembrane region" description="Helical" evidence="9">
    <location>
        <begin position="221"/>
        <end position="242"/>
    </location>
</feature>
<dbReference type="GO" id="GO:0005886">
    <property type="term" value="C:plasma membrane"/>
    <property type="evidence" value="ECO:0007669"/>
    <property type="project" value="UniProtKB-SubCell"/>
</dbReference>
<sequence>MFFTAIKTFFDTFGPVVFVPVVIFIIAVILKVPVKKAFMSGLSAGVGLEGFNLVIGAYSPIITPIINQLVKDTGIHLNILDMGWQTTSIIAYSTNIGMIYLVVAIVLQTVLFLTHYTNVFQAGDLWNNYSYMAWGSCLFLLTKNFALSLSCMIMQQLFTLCFTEVIEERWSKYYRYPSCTIASLHTATVGVYAVGMNWVLNRLGLYKVKADPESFRKRFGFLGEPMTLGFLLGLFIGVIGNIKHLGELASWGTILVCGVATASVMAVFPKISGIFAGSFGPITEASKKSVKGTKGEWYLAVNDACGYGETATLISGIVLMPIVLIISFILPGNQTLPMLDLVAIPYVIQPCVACSNGNMLKSIISGGIYCVLFLYCCTMTGSAFTDVAKSVGTIEIQAGVMMITSFIILGQPVGAIIFMAFLSKNPIAIGAVVAVYIFSYIFVRKNRAKIHAWIEKEAVNPGHINDSAATVPAQS</sequence>
<keyword evidence="12" id="KW-1185">Reference proteome</keyword>
<evidence type="ECO:0000256" key="9">
    <source>
        <dbReference type="SAM" id="Phobius"/>
    </source>
</evidence>
<evidence type="ECO:0000256" key="2">
    <source>
        <dbReference type="ARBA" id="ARBA00022448"/>
    </source>
</evidence>
<dbReference type="InterPro" id="IPR013853">
    <property type="entry name" value="EIIC-GAT"/>
</dbReference>
<evidence type="ECO:0000256" key="6">
    <source>
        <dbReference type="ARBA" id="ARBA00022692"/>
    </source>
</evidence>
<evidence type="ECO:0000256" key="5">
    <source>
        <dbReference type="ARBA" id="ARBA00022683"/>
    </source>
</evidence>
<dbReference type="GO" id="GO:0015577">
    <property type="term" value="F:galactitol transmembrane transporter activity"/>
    <property type="evidence" value="ECO:0007669"/>
    <property type="project" value="InterPro"/>
</dbReference>
<keyword evidence="4" id="KW-0762">Sugar transport</keyword>
<dbReference type="Proteomes" id="UP000469440">
    <property type="component" value="Unassembled WGS sequence"/>
</dbReference>
<evidence type="ECO:0000256" key="8">
    <source>
        <dbReference type="ARBA" id="ARBA00023136"/>
    </source>
</evidence>
<evidence type="ECO:0000256" key="3">
    <source>
        <dbReference type="ARBA" id="ARBA00022475"/>
    </source>
</evidence>
<feature type="transmembrane region" description="Helical" evidence="9">
    <location>
        <begin position="400"/>
        <end position="421"/>
    </location>
</feature>
<feature type="transmembrane region" description="Helical" evidence="9">
    <location>
        <begin position="51"/>
        <end position="70"/>
    </location>
</feature>
<dbReference type="KEGG" id="cfem:HCR03_16060"/>
<keyword evidence="2" id="KW-0813">Transport</keyword>
<evidence type="ECO:0000313" key="12">
    <source>
        <dbReference type="Proteomes" id="UP000469440"/>
    </source>
</evidence>
<dbReference type="Pfam" id="PF03611">
    <property type="entry name" value="EIIC-GAT"/>
    <property type="match status" value="1"/>
</dbReference>